<keyword evidence="2" id="KW-0805">Transcription regulation</keyword>
<evidence type="ECO:0000313" key="7">
    <source>
        <dbReference type="Proteomes" id="UP000587991"/>
    </source>
</evidence>
<keyword evidence="3" id="KW-0238">DNA-binding</keyword>
<proteinExistence type="inferred from homology"/>
<dbReference type="InterPro" id="IPR036388">
    <property type="entry name" value="WH-like_DNA-bd_sf"/>
</dbReference>
<accession>A0A847S7B3</accession>
<dbReference type="PROSITE" id="PS50931">
    <property type="entry name" value="HTH_LYSR"/>
    <property type="match status" value="1"/>
</dbReference>
<dbReference type="Pfam" id="PF00126">
    <property type="entry name" value="HTH_1"/>
    <property type="match status" value="1"/>
</dbReference>
<dbReference type="EMBL" id="JABAIM010000002">
    <property type="protein sequence ID" value="NLR75643.1"/>
    <property type="molecule type" value="Genomic_DNA"/>
</dbReference>
<dbReference type="SUPFAM" id="SSF46785">
    <property type="entry name" value="Winged helix' DNA-binding domain"/>
    <property type="match status" value="1"/>
</dbReference>
<evidence type="ECO:0000259" key="5">
    <source>
        <dbReference type="PROSITE" id="PS50931"/>
    </source>
</evidence>
<keyword evidence="7" id="KW-1185">Reference proteome</keyword>
<dbReference type="FunFam" id="1.10.10.10:FF:000001">
    <property type="entry name" value="LysR family transcriptional regulator"/>
    <property type="match status" value="1"/>
</dbReference>
<name>A0A847S7B3_9NEIS</name>
<comment type="caution">
    <text evidence="6">The sequence shown here is derived from an EMBL/GenBank/DDBJ whole genome shotgun (WGS) entry which is preliminary data.</text>
</comment>
<dbReference type="PRINTS" id="PR00039">
    <property type="entry name" value="HTHLYSR"/>
</dbReference>
<comment type="similarity">
    <text evidence="1">Belongs to the LysR transcriptional regulatory family.</text>
</comment>
<dbReference type="Gene3D" id="3.40.190.290">
    <property type="match status" value="1"/>
</dbReference>
<evidence type="ECO:0000256" key="4">
    <source>
        <dbReference type="ARBA" id="ARBA00023163"/>
    </source>
</evidence>
<dbReference type="InterPro" id="IPR000847">
    <property type="entry name" value="LysR_HTH_N"/>
</dbReference>
<sequence length="318" mass="34994">MARHFDEVMLGSIELFCTVAECGSFTAAAVKSGLGQPAVSRSISRLEQRLGVKLFERTTRRINLTDAGQHYYQQCRDALSQINAAERALADAQRTPSGIVRLSLPTPLGHYRILPLLPAFHARYPQVELEIQLSNHNVDFVVDGFDLAVRGRPPKDSGLVSRPLLDAELVVVASPDYVLRHGAPNTPDALLQHQCIQFHLPSSGQLISWLFQQEGRAFSLPTQGALRCSDDLLGCVTLARAGGGILQTYRFIVEHDLQNGRLLELLPDYGGRSRPFSLLYPRQPHMPQRLRVLIDWLLAAFAPPQASPLSPPAAGQSA</sequence>
<dbReference type="GO" id="GO:0003700">
    <property type="term" value="F:DNA-binding transcription factor activity"/>
    <property type="evidence" value="ECO:0007669"/>
    <property type="project" value="InterPro"/>
</dbReference>
<dbReference type="CDD" id="cd08422">
    <property type="entry name" value="PBP2_CrgA_like"/>
    <property type="match status" value="1"/>
</dbReference>
<dbReference type="GO" id="GO:0006351">
    <property type="term" value="P:DNA-templated transcription"/>
    <property type="evidence" value="ECO:0007669"/>
    <property type="project" value="TreeGrafter"/>
</dbReference>
<dbReference type="InterPro" id="IPR058163">
    <property type="entry name" value="LysR-type_TF_proteobact-type"/>
</dbReference>
<dbReference type="RefSeq" id="WP_168877295.1">
    <property type="nucleotide sequence ID" value="NZ_JABAIM010000002.1"/>
</dbReference>
<dbReference type="InterPro" id="IPR005119">
    <property type="entry name" value="LysR_subst-bd"/>
</dbReference>
<dbReference type="PANTHER" id="PTHR30537:SF5">
    <property type="entry name" value="HTH-TYPE TRANSCRIPTIONAL ACTIVATOR TTDR-RELATED"/>
    <property type="match status" value="1"/>
</dbReference>
<evidence type="ECO:0000256" key="2">
    <source>
        <dbReference type="ARBA" id="ARBA00023015"/>
    </source>
</evidence>
<evidence type="ECO:0000256" key="3">
    <source>
        <dbReference type="ARBA" id="ARBA00023125"/>
    </source>
</evidence>
<dbReference type="GO" id="GO:0043565">
    <property type="term" value="F:sequence-specific DNA binding"/>
    <property type="evidence" value="ECO:0007669"/>
    <property type="project" value="TreeGrafter"/>
</dbReference>
<organism evidence="6 7">
    <name type="scientific">Leeia aquatica</name>
    <dbReference type="NCBI Taxonomy" id="2725557"/>
    <lineage>
        <taxon>Bacteria</taxon>
        <taxon>Pseudomonadati</taxon>
        <taxon>Pseudomonadota</taxon>
        <taxon>Betaproteobacteria</taxon>
        <taxon>Neisseriales</taxon>
        <taxon>Leeiaceae</taxon>
        <taxon>Leeia</taxon>
    </lineage>
</organism>
<gene>
    <name evidence="6" type="ORF">HF682_10765</name>
</gene>
<dbReference type="Gene3D" id="1.10.10.10">
    <property type="entry name" value="Winged helix-like DNA-binding domain superfamily/Winged helix DNA-binding domain"/>
    <property type="match status" value="1"/>
</dbReference>
<keyword evidence="4" id="KW-0804">Transcription</keyword>
<protein>
    <submittedName>
        <fullName evidence="6">LysR family transcriptional regulator</fullName>
    </submittedName>
</protein>
<dbReference type="SUPFAM" id="SSF53850">
    <property type="entry name" value="Periplasmic binding protein-like II"/>
    <property type="match status" value="1"/>
</dbReference>
<evidence type="ECO:0000256" key="1">
    <source>
        <dbReference type="ARBA" id="ARBA00009437"/>
    </source>
</evidence>
<reference evidence="6 7" key="1">
    <citation type="submission" date="2020-04" db="EMBL/GenBank/DDBJ databases">
        <title>Draft genome of Leeia sp. IMCC25680.</title>
        <authorList>
            <person name="Song J."/>
            <person name="Cho J.-C."/>
        </authorList>
    </citation>
    <scope>NUCLEOTIDE SEQUENCE [LARGE SCALE GENOMIC DNA]</scope>
    <source>
        <strain evidence="6 7">IMCC25680</strain>
    </source>
</reference>
<dbReference type="AlphaFoldDB" id="A0A847S7B3"/>
<feature type="domain" description="HTH lysR-type" evidence="5">
    <location>
        <begin position="13"/>
        <end position="65"/>
    </location>
</feature>
<dbReference type="InterPro" id="IPR036390">
    <property type="entry name" value="WH_DNA-bd_sf"/>
</dbReference>
<dbReference type="Proteomes" id="UP000587991">
    <property type="component" value="Unassembled WGS sequence"/>
</dbReference>
<evidence type="ECO:0000313" key="6">
    <source>
        <dbReference type="EMBL" id="NLR75643.1"/>
    </source>
</evidence>
<dbReference type="Pfam" id="PF03466">
    <property type="entry name" value="LysR_substrate"/>
    <property type="match status" value="1"/>
</dbReference>
<dbReference type="PANTHER" id="PTHR30537">
    <property type="entry name" value="HTH-TYPE TRANSCRIPTIONAL REGULATOR"/>
    <property type="match status" value="1"/>
</dbReference>